<sequence length="85" mass="9012">MKFQCLLTGVFLLSLSAHAADSTPKSSSNFSDSTKVEVVALPDATGNMTLTNVVQIKQQDGTICYAIVQIGNSSSYPNSISCLRP</sequence>
<dbReference type="EMBL" id="JANRMI010000003">
    <property type="protein sequence ID" value="MDG0816716.1"/>
    <property type="molecule type" value="Genomic_DNA"/>
</dbReference>
<comment type="caution">
    <text evidence="2">The sequence shown here is derived from an EMBL/GenBank/DDBJ whole genome shotgun (WGS) entry which is preliminary data.</text>
</comment>
<accession>A0ABT6DIN6</accession>
<dbReference type="Proteomes" id="UP001152321">
    <property type="component" value="Unassembled WGS sequence"/>
</dbReference>
<dbReference type="RefSeq" id="WP_277578195.1">
    <property type="nucleotide sequence ID" value="NZ_JANRMI010000003.1"/>
</dbReference>
<feature type="signal peptide" evidence="1">
    <location>
        <begin position="1"/>
        <end position="19"/>
    </location>
</feature>
<evidence type="ECO:0000313" key="2">
    <source>
        <dbReference type="EMBL" id="MDG0816716.1"/>
    </source>
</evidence>
<feature type="chain" id="PRO_5046390359" evidence="1">
    <location>
        <begin position="20"/>
        <end position="85"/>
    </location>
</feature>
<proteinExistence type="predicted"/>
<organism evidence="2 3">
    <name type="scientific">Bdellovibrio svalbardensis</name>
    <dbReference type="NCBI Taxonomy" id="2972972"/>
    <lineage>
        <taxon>Bacteria</taxon>
        <taxon>Pseudomonadati</taxon>
        <taxon>Bdellovibrionota</taxon>
        <taxon>Bdellovibrionia</taxon>
        <taxon>Bdellovibrionales</taxon>
        <taxon>Pseudobdellovibrionaceae</taxon>
        <taxon>Bdellovibrio</taxon>
    </lineage>
</organism>
<gene>
    <name evidence="2" type="ORF">NWE73_10100</name>
</gene>
<keyword evidence="1" id="KW-0732">Signal</keyword>
<keyword evidence="3" id="KW-1185">Reference proteome</keyword>
<evidence type="ECO:0000313" key="3">
    <source>
        <dbReference type="Proteomes" id="UP001152321"/>
    </source>
</evidence>
<protein>
    <submittedName>
        <fullName evidence="2">Uncharacterized protein</fullName>
    </submittedName>
</protein>
<evidence type="ECO:0000256" key="1">
    <source>
        <dbReference type="SAM" id="SignalP"/>
    </source>
</evidence>
<name>A0ABT6DIN6_9BACT</name>
<reference evidence="2" key="1">
    <citation type="submission" date="2022-08" db="EMBL/GenBank/DDBJ databases">
        <title>Novel Bdellovibrio Species Isolated from Svalbard: Designation Bdellovibrio svalbardensis.</title>
        <authorList>
            <person name="Mitchell R.J."/>
            <person name="Choi S.Y."/>
        </authorList>
    </citation>
    <scope>NUCLEOTIDE SEQUENCE</scope>
    <source>
        <strain evidence="2">PAP01</strain>
    </source>
</reference>